<dbReference type="AlphaFoldDB" id="A0A5J4RAL2"/>
<protein>
    <submittedName>
        <fullName evidence="2">Uncharacterized protein</fullName>
    </submittedName>
</protein>
<reference evidence="2 3" key="1">
    <citation type="submission" date="2019-03" db="EMBL/GenBank/DDBJ databases">
        <title>Single cell metagenomics reveals metabolic interactions within the superorganism composed of flagellate Streblomastix strix and complex community of Bacteroidetes bacteria on its surface.</title>
        <authorList>
            <person name="Treitli S.C."/>
            <person name="Kolisko M."/>
            <person name="Husnik F."/>
            <person name="Keeling P."/>
            <person name="Hampl V."/>
        </authorList>
    </citation>
    <scope>NUCLEOTIDE SEQUENCE [LARGE SCALE GENOMIC DNA]</scope>
    <source>
        <strain evidence="2">ST1C</strain>
    </source>
</reference>
<dbReference type="Proteomes" id="UP000324800">
    <property type="component" value="Unassembled WGS sequence"/>
</dbReference>
<feature type="signal peptide" evidence="1">
    <location>
        <begin position="1"/>
        <end position="26"/>
    </location>
</feature>
<feature type="chain" id="PRO_5023942805" evidence="1">
    <location>
        <begin position="27"/>
        <end position="103"/>
    </location>
</feature>
<sequence length="103" mass="11532">ELIGAWQVIVWRALQFFAVFLTAIHSKPSRRVSSGSSSGRVLILPSGVKFYRVCDMLAAKMCEKVFQPLLVLLNPNYSSRVNSLAAACLSCFGELGYRWKYVI</sequence>
<name>A0A5J4RAL2_9EUKA</name>
<feature type="non-terminal residue" evidence="2">
    <location>
        <position position="1"/>
    </location>
</feature>
<organism evidence="2 3">
    <name type="scientific">Streblomastix strix</name>
    <dbReference type="NCBI Taxonomy" id="222440"/>
    <lineage>
        <taxon>Eukaryota</taxon>
        <taxon>Metamonada</taxon>
        <taxon>Preaxostyla</taxon>
        <taxon>Oxymonadida</taxon>
        <taxon>Streblomastigidae</taxon>
        <taxon>Streblomastix</taxon>
    </lineage>
</organism>
<accession>A0A5J4RAL2</accession>
<keyword evidence="1" id="KW-0732">Signal</keyword>
<evidence type="ECO:0000256" key="1">
    <source>
        <dbReference type="SAM" id="SignalP"/>
    </source>
</evidence>
<comment type="caution">
    <text evidence="2">The sequence shown here is derived from an EMBL/GenBank/DDBJ whole genome shotgun (WGS) entry which is preliminary data.</text>
</comment>
<proteinExistence type="predicted"/>
<gene>
    <name evidence="2" type="ORF">EZS28_053456</name>
</gene>
<evidence type="ECO:0000313" key="3">
    <source>
        <dbReference type="Proteomes" id="UP000324800"/>
    </source>
</evidence>
<dbReference type="EMBL" id="SNRW01042766">
    <property type="protein sequence ID" value="KAA6330798.1"/>
    <property type="molecule type" value="Genomic_DNA"/>
</dbReference>
<evidence type="ECO:0000313" key="2">
    <source>
        <dbReference type="EMBL" id="KAA6330798.1"/>
    </source>
</evidence>